<organism evidence="1 2">
    <name type="scientific">Methylorubrum populi</name>
    <dbReference type="NCBI Taxonomy" id="223967"/>
    <lineage>
        <taxon>Bacteria</taxon>
        <taxon>Pseudomonadati</taxon>
        <taxon>Pseudomonadota</taxon>
        <taxon>Alphaproteobacteria</taxon>
        <taxon>Hyphomicrobiales</taxon>
        <taxon>Methylobacteriaceae</taxon>
        <taxon>Methylorubrum</taxon>
    </lineage>
</organism>
<dbReference type="AlphaFoldDB" id="A0A160PL88"/>
<reference evidence="1 2" key="1">
    <citation type="journal article" date="2016" name="Genome Announc.">
        <title>Complete Genome Sequence of Methylobacterium populi P-1M, Isolated from Pink-Pigmented Household Biofilm.</title>
        <authorList>
            <person name="Morohoshi T."/>
            <person name="Ikeda T."/>
        </authorList>
    </citation>
    <scope>NUCLEOTIDE SEQUENCE [LARGE SCALE GENOMIC DNA]</scope>
    <source>
        <strain evidence="1 2">P-1M</strain>
    </source>
</reference>
<dbReference type="EMBL" id="AP014809">
    <property type="protein sequence ID" value="BAU93433.1"/>
    <property type="molecule type" value="Genomic_DNA"/>
</dbReference>
<sequence length="126" mass="13806">MTSAYLETIRNPLTLARNHVMAADANLTGLVAKLAAGDVVSVETVRSAVARCDHARQDMDRAIYAALDVEFVKGRRLAANDSDDMKDALLTRLGRNEQTGRADDDEHRLIPADCLEPRLPAVGSFW</sequence>
<evidence type="ECO:0000313" key="2">
    <source>
        <dbReference type="Proteomes" id="UP000218288"/>
    </source>
</evidence>
<dbReference type="RefSeq" id="WP_096487161.1">
    <property type="nucleotide sequence ID" value="NZ_AP014809.1"/>
</dbReference>
<dbReference type="Proteomes" id="UP000218288">
    <property type="component" value="Chromosome"/>
</dbReference>
<gene>
    <name evidence="1" type="ORF">MPPM_4828</name>
</gene>
<accession>A0A160PL88</accession>
<dbReference type="OrthoDB" id="9973626at2"/>
<evidence type="ECO:0000313" key="1">
    <source>
        <dbReference type="EMBL" id="BAU93433.1"/>
    </source>
</evidence>
<proteinExistence type="predicted"/>
<protein>
    <submittedName>
        <fullName evidence="1">Uncharacterized protein</fullName>
    </submittedName>
</protein>
<name>A0A160PL88_9HYPH</name>